<comment type="similarity">
    <text evidence="1">Belongs to the RdRP family.</text>
</comment>
<dbReference type="OrthoDB" id="6513042at2759"/>
<keyword evidence="1" id="KW-0694">RNA-binding</keyword>
<name>A0A8S0WVB1_CYCAE</name>
<protein>
    <recommendedName>
        <fullName evidence="1">RNA-dependent RNA polymerase</fullName>
        <ecNumber evidence="1">2.7.7.48</ecNumber>
    </recommendedName>
</protein>
<feature type="compositionally biased region" description="Polar residues" evidence="2">
    <location>
        <begin position="973"/>
        <end position="983"/>
    </location>
</feature>
<dbReference type="PANTHER" id="PTHR23079:SF55">
    <property type="entry name" value="RNA-DIRECTED RNA POLYMERASE"/>
    <property type="match status" value="1"/>
</dbReference>
<dbReference type="GO" id="GO:0003968">
    <property type="term" value="F:RNA-directed RNA polymerase activity"/>
    <property type="evidence" value="ECO:0007669"/>
    <property type="project" value="UniProtKB-KW"/>
</dbReference>
<dbReference type="PANTHER" id="PTHR23079">
    <property type="entry name" value="RNA-DEPENDENT RNA POLYMERASE"/>
    <property type="match status" value="1"/>
</dbReference>
<keyword evidence="1" id="KW-0808">Transferase</keyword>
<keyword evidence="1" id="KW-0696">RNA-directed RNA polymerase</keyword>
<dbReference type="GO" id="GO:0003723">
    <property type="term" value="F:RNA binding"/>
    <property type="evidence" value="ECO:0007669"/>
    <property type="project" value="UniProtKB-KW"/>
</dbReference>
<dbReference type="Pfam" id="PF05183">
    <property type="entry name" value="RdRP"/>
    <property type="match status" value="1"/>
</dbReference>
<keyword evidence="1" id="KW-0548">Nucleotidyltransferase</keyword>
<dbReference type="EC" id="2.7.7.48" evidence="1"/>
<dbReference type="GO" id="GO:0031380">
    <property type="term" value="C:nuclear RNA-directed RNA polymerase complex"/>
    <property type="evidence" value="ECO:0007669"/>
    <property type="project" value="TreeGrafter"/>
</dbReference>
<evidence type="ECO:0000256" key="1">
    <source>
        <dbReference type="RuleBase" id="RU363098"/>
    </source>
</evidence>
<dbReference type="InterPro" id="IPR007855">
    <property type="entry name" value="RDRP"/>
</dbReference>
<keyword evidence="5" id="KW-1185">Reference proteome</keyword>
<evidence type="ECO:0000313" key="5">
    <source>
        <dbReference type="Proteomes" id="UP000467700"/>
    </source>
</evidence>
<evidence type="ECO:0000259" key="3">
    <source>
        <dbReference type="Pfam" id="PF05183"/>
    </source>
</evidence>
<feature type="compositionally biased region" description="Basic residues" evidence="2">
    <location>
        <begin position="1008"/>
        <end position="1017"/>
    </location>
</feature>
<dbReference type="AlphaFoldDB" id="A0A8S0WVB1"/>
<feature type="region of interest" description="Disordered" evidence="2">
    <location>
        <begin position="1001"/>
        <end position="1040"/>
    </location>
</feature>
<evidence type="ECO:0000256" key="2">
    <source>
        <dbReference type="SAM" id="MobiDB-lite"/>
    </source>
</evidence>
<dbReference type="EMBL" id="CACVBS010000055">
    <property type="protein sequence ID" value="CAA7266596.1"/>
    <property type="molecule type" value="Genomic_DNA"/>
</dbReference>
<dbReference type="GO" id="GO:0030422">
    <property type="term" value="P:siRNA processing"/>
    <property type="evidence" value="ECO:0007669"/>
    <property type="project" value="TreeGrafter"/>
</dbReference>
<proteinExistence type="inferred from homology"/>
<accession>A0A8S0WVB1</accession>
<comment type="caution">
    <text evidence="4">The sequence shown here is derived from an EMBL/GenBank/DDBJ whole genome shotgun (WGS) entry which is preliminary data.</text>
</comment>
<evidence type="ECO:0000313" key="4">
    <source>
        <dbReference type="EMBL" id="CAA7266596.1"/>
    </source>
</evidence>
<reference evidence="4 5" key="1">
    <citation type="submission" date="2020-01" db="EMBL/GenBank/DDBJ databases">
        <authorList>
            <person name="Gupta K D."/>
        </authorList>
    </citation>
    <scope>NUCLEOTIDE SEQUENCE [LARGE SCALE GENOMIC DNA]</scope>
</reference>
<comment type="catalytic activity">
    <reaction evidence="1">
        <text>RNA(n) + a ribonucleoside 5'-triphosphate = RNA(n+1) + diphosphate</text>
        <dbReference type="Rhea" id="RHEA:21248"/>
        <dbReference type="Rhea" id="RHEA-COMP:14527"/>
        <dbReference type="Rhea" id="RHEA-COMP:17342"/>
        <dbReference type="ChEBI" id="CHEBI:33019"/>
        <dbReference type="ChEBI" id="CHEBI:61557"/>
        <dbReference type="ChEBI" id="CHEBI:140395"/>
        <dbReference type="EC" id="2.7.7.48"/>
    </reaction>
</comment>
<gene>
    <name evidence="4" type="ORF">AAE3_LOCUS8735</name>
</gene>
<dbReference type="InterPro" id="IPR057596">
    <property type="entry name" value="RDRP_core"/>
</dbReference>
<sequence length="1173" mass="133585">MEIFMRNIDWNFTKTQVIDELATILHTHPFTRHSPSINFHVYLHPDKKGGIHNHGGTGTLTLPTAEVGRDFLNIYGSERPSVRLFIGTKPITFSLSKRPEGRADVLTSIRSRPYVNPRAVETRGQRTAHRDDDDVRVNKLQFGWECRDQVFSIECEDSCEGGCTLAFSKDQRHLRIALLYQSETYFVVIPFSHIGFMTAHTYLQDEYAIVFSLNNPPTYELYRPPTPRQRLSFLPIPDHERVAPYASLAIRLVCRSTADLAQFRRLCNQAHLRKPTDDEYPTAKRDLFSSFALEQLQTYLRQFNWCISFQIESIMRQMAVDTREMLSLIPYIIQATRSKGRTFAASLLRKFKDRVRIMFIDDDGGDVVRCFLETQEDLEKEGVLEPLQPSDGSLCQSYHVNITPTTMFLDGPFPERSNRVIRAYEVKHQESFLRVSFLDEAKLQYRFDREVDGPGFVRSRVGPFLKNGLTIARRTFHFLAYSQSALKEHAVWFVKPFRDREHGFVDAATIIRSIGKFDGLSFDRRLMYCPARYAARISQAFTATDAVSVEVEEIFQKDDIATPDNKYQFTDGVGTLSKNLAREIWTQLKATKRRGRLQKRPPSAYQIRFMGSKGMLSVDHSLSGYAICLRPSMIKFETPESTTQDIEIARAFDRPGLYFLNRPLIMLLEGLGVPYQVFEHYQDRAVEETRRAAQSLQQAAGLLDSHGLGASYRLPSIILSLEKLGITSLPGNTFYEKMLEYAVNHVLRMLKNHARIPIPKAWTLVGVADVHRHLKPNEIFACIKPIRGGTKYLQGPVLISRSPTIHPGDVTIVHAIGRPPPTSPFAVEPLPNTVVFSVLGDRPVPSCLGGGDLDGDVYNLIPLEELPEFTPENLYSPASYDPAPKKLLDHPSTMEDVADFVIDYINSDVLGLVAINWLIIADQSEQGIRDPACLTLASLHSDAVDYPKFGQPVELRAIPKLKRKQKPDWNAPETINPSSSGNYYESQRAIGRLFRAIDLPIEQEKNRNQPRRRNRQRQNRDKVNQFIDTDVAWPSDDSDESDEKSAIVQLFSRYTSDFHAICMSFTLSHSRTARLSEEEAIIGTIAQKTSQPRRRKDMMSQLRERTDVLVRAIREDLAGDDTLSHHQSLQRAWIAWELAKAKETTFGAQSFGWVALGSIFEAIREIEGEDNLE</sequence>
<dbReference type="Proteomes" id="UP000467700">
    <property type="component" value="Unassembled WGS sequence"/>
</dbReference>
<feature type="domain" description="RDRP core" evidence="3">
    <location>
        <begin position="402"/>
        <end position="997"/>
    </location>
</feature>
<feature type="region of interest" description="Disordered" evidence="2">
    <location>
        <begin position="964"/>
        <end position="983"/>
    </location>
</feature>
<organism evidence="4 5">
    <name type="scientific">Cyclocybe aegerita</name>
    <name type="common">Black poplar mushroom</name>
    <name type="synonym">Agrocybe aegerita</name>
    <dbReference type="NCBI Taxonomy" id="1973307"/>
    <lineage>
        <taxon>Eukaryota</taxon>
        <taxon>Fungi</taxon>
        <taxon>Dikarya</taxon>
        <taxon>Basidiomycota</taxon>
        <taxon>Agaricomycotina</taxon>
        <taxon>Agaricomycetes</taxon>
        <taxon>Agaricomycetidae</taxon>
        <taxon>Agaricales</taxon>
        <taxon>Agaricineae</taxon>
        <taxon>Bolbitiaceae</taxon>
        <taxon>Cyclocybe</taxon>
    </lineage>
</organism>